<reference evidence="2 3" key="1">
    <citation type="submission" date="2015-04" db="EMBL/GenBank/DDBJ databases">
        <title>Lasius niger genome sequencing.</title>
        <authorList>
            <person name="Konorov E.A."/>
            <person name="Nikitin M.A."/>
            <person name="Kirill M.V."/>
            <person name="Chang P."/>
        </authorList>
    </citation>
    <scope>NUCLEOTIDE SEQUENCE [LARGE SCALE GENOMIC DNA]</scope>
    <source>
        <tissue evidence="2">Whole</tissue>
    </source>
</reference>
<name>A0A0J7KLN6_LASNI</name>
<dbReference type="AlphaFoldDB" id="A0A0J7KLN6"/>
<feature type="compositionally biased region" description="Basic and acidic residues" evidence="1">
    <location>
        <begin position="48"/>
        <end position="61"/>
    </location>
</feature>
<feature type="compositionally biased region" description="Polar residues" evidence="1">
    <location>
        <begin position="1"/>
        <end position="10"/>
    </location>
</feature>
<dbReference type="EMBL" id="LBMM01005859">
    <property type="protein sequence ID" value="KMQ91149.1"/>
    <property type="molecule type" value="Genomic_DNA"/>
</dbReference>
<dbReference type="Proteomes" id="UP000036403">
    <property type="component" value="Unassembled WGS sequence"/>
</dbReference>
<organism evidence="2 3">
    <name type="scientific">Lasius niger</name>
    <name type="common">Black garden ant</name>
    <dbReference type="NCBI Taxonomy" id="67767"/>
    <lineage>
        <taxon>Eukaryota</taxon>
        <taxon>Metazoa</taxon>
        <taxon>Ecdysozoa</taxon>
        <taxon>Arthropoda</taxon>
        <taxon>Hexapoda</taxon>
        <taxon>Insecta</taxon>
        <taxon>Pterygota</taxon>
        <taxon>Neoptera</taxon>
        <taxon>Endopterygota</taxon>
        <taxon>Hymenoptera</taxon>
        <taxon>Apocrita</taxon>
        <taxon>Aculeata</taxon>
        <taxon>Formicoidea</taxon>
        <taxon>Formicidae</taxon>
        <taxon>Formicinae</taxon>
        <taxon>Lasius</taxon>
        <taxon>Lasius</taxon>
    </lineage>
</organism>
<evidence type="ECO:0000256" key="1">
    <source>
        <dbReference type="SAM" id="MobiDB-lite"/>
    </source>
</evidence>
<feature type="region of interest" description="Disordered" evidence="1">
    <location>
        <begin position="99"/>
        <end position="134"/>
    </location>
</feature>
<feature type="region of interest" description="Disordered" evidence="1">
    <location>
        <begin position="1"/>
        <end position="74"/>
    </location>
</feature>
<proteinExistence type="predicted"/>
<gene>
    <name evidence="2" type="ORF">RF55_9018</name>
</gene>
<accession>A0A0J7KLN6</accession>
<comment type="caution">
    <text evidence="2">The sequence shown here is derived from an EMBL/GenBank/DDBJ whole genome shotgun (WGS) entry which is preliminary data.</text>
</comment>
<protein>
    <submittedName>
        <fullName evidence="2">Nuclear pore complex protein nup214</fullName>
    </submittedName>
</protein>
<sequence>METQASQKTDLTAGEQDSGPNPVAKDQMPEIAEKSPVMDQPAAEEENTEAKEEGAQAHTKEAQVSPRTKASGRGLRNRWRPYWWRDLETKEGGVTVTRQRNCAKQRDKETIEDKAGRMNKEEQRNQAGKKSWKLNRRQPYSLEVKQIGDRYIR</sequence>
<evidence type="ECO:0000313" key="2">
    <source>
        <dbReference type="EMBL" id="KMQ91149.1"/>
    </source>
</evidence>
<keyword evidence="3" id="KW-1185">Reference proteome</keyword>
<feature type="compositionally biased region" description="Basic and acidic residues" evidence="1">
    <location>
        <begin position="104"/>
        <end position="124"/>
    </location>
</feature>
<evidence type="ECO:0000313" key="3">
    <source>
        <dbReference type="Proteomes" id="UP000036403"/>
    </source>
</evidence>
<dbReference type="PaxDb" id="67767-A0A0J7KLN6"/>